<name>A0AAD4R4X8_9BILA</name>
<dbReference type="Proteomes" id="UP001201812">
    <property type="component" value="Unassembled WGS sequence"/>
</dbReference>
<dbReference type="InterPro" id="IPR011598">
    <property type="entry name" value="bHLH_dom"/>
</dbReference>
<evidence type="ECO:0000259" key="10">
    <source>
        <dbReference type="PROSITE" id="PS50888"/>
    </source>
</evidence>
<dbReference type="Gene3D" id="4.10.280.10">
    <property type="entry name" value="Helix-loop-helix DNA-binding domain"/>
    <property type="match status" value="1"/>
</dbReference>
<feature type="compositionally biased region" description="Polar residues" evidence="8">
    <location>
        <begin position="1"/>
        <end position="22"/>
    </location>
</feature>
<evidence type="ECO:0000259" key="9">
    <source>
        <dbReference type="PROSITE" id="PS50112"/>
    </source>
</evidence>
<dbReference type="GO" id="GO:0003677">
    <property type="term" value="F:DNA binding"/>
    <property type="evidence" value="ECO:0007669"/>
    <property type="project" value="UniProtKB-KW"/>
</dbReference>
<dbReference type="SUPFAM" id="SSF55785">
    <property type="entry name" value="PYP-like sensor domain (PAS domain)"/>
    <property type="match status" value="2"/>
</dbReference>
<dbReference type="Gene3D" id="3.30.450.20">
    <property type="entry name" value="PAS domain"/>
    <property type="match status" value="2"/>
</dbReference>
<dbReference type="PROSITE" id="PS50888">
    <property type="entry name" value="BHLH"/>
    <property type="match status" value="1"/>
</dbReference>
<feature type="region of interest" description="Disordered" evidence="8">
    <location>
        <begin position="1"/>
        <end position="26"/>
    </location>
</feature>
<sequence>MNNIYQNDFDQPSSSAGTQPMNQIGMAAPNNGFHDMDASMPMTPGVNMAPGQQNGENKDRFARENHSEIERRRRNKMTFYINELAEMVPQCAALGRKPDKLTILRMAVSHMKSIRETSATSSNHDPSLCKPSFLTDQELKYLILEAANGFLFVLSCDTGRVLYVADSILPVLNLAKDEWLNHSIYDLIHPDDIEKVRDQLCGSEASLNRLLDMKHGTVKKDHGGLNRMHMNCRRGFICRMRIGNLDAMPRLRNRRPIFTHNGQHYAVMHCTGYVKNSPPAGVTGPPENNANFSHGSSGHNCLVAIGRLQISSMPYGNGLDPVSGRPAQNSNNQFTMRVAEDGKVTFVDQKAVELLGSPIDEMLGKLWWKLAQSADEPMLHNAFNQLLVGDQPMKMSCRLKSQRANNHVNCNIDAYKFLNPYSEQLEYIVASIEVLPAVDIDSNYSPMDNNNGAYLVANNPTAQMPIYSASDHGIFADVVSSGQPYLGSSVIMTNAPDNGNSFPQQNTTAGDPWTGVADIPIDSAGPAGRYLAEFSSNPQQDTINWAASDANPGQSQWQDASSYMM</sequence>
<dbReference type="AlphaFoldDB" id="A0AAD4R4X8"/>
<evidence type="ECO:0000313" key="12">
    <source>
        <dbReference type="Proteomes" id="UP001201812"/>
    </source>
</evidence>
<evidence type="ECO:0000256" key="4">
    <source>
        <dbReference type="ARBA" id="ARBA00023125"/>
    </source>
</evidence>
<keyword evidence="2" id="KW-0677">Repeat</keyword>
<feature type="domain" description="PAS" evidence="9">
    <location>
        <begin position="338"/>
        <end position="390"/>
    </location>
</feature>
<organism evidence="11 12">
    <name type="scientific">Ditylenchus destructor</name>
    <dbReference type="NCBI Taxonomy" id="166010"/>
    <lineage>
        <taxon>Eukaryota</taxon>
        <taxon>Metazoa</taxon>
        <taxon>Ecdysozoa</taxon>
        <taxon>Nematoda</taxon>
        <taxon>Chromadorea</taxon>
        <taxon>Rhabditida</taxon>
        <taxon>Tylenchina</taxon>
        <taxon>Tylenchomorpha</taxon>
        <taxon>Sphaerularioidea</taxon>
        <taxon>Anguinidae</taxon>
        <taxon>Anguininae</taxon>
        <taxon>Ditylenchus</taxon>
    </lineage>
</organism>
<dbReference type="GO" id="GO:0003700">
    <property type="term" value="F:DNA-binding transcription factor activity"/>
    <property type="evidence" value="ECO:0007669"/>
    <property type="project" value="InterPro"/>
</dbReference>
<dbReference type="CDD" id="cd00130">
    <property type="entry name" value="PAS"/>
    <property type="match status" value="2"/>
</dbReference>
<accession>A0AAD4R4X8</accession>
<dbReference type="InterPro" id="IPR000014">
    <property type="entry name" value="PAS"/>
</dbReference>
<dbReference type="InterPro" id="IPR035965">
    <property type="entry name" value="PAS-like_dom_sf"/>
</dbReference>
<comment type="subcellular location">
    <subcellularLocation>
        <location evidence="1">Nucleus</location>
    </subcellularLocation>
</comment>
<feature type="domain" description="PAS" evidence="9">
    <location>
        <begin position="136"/>
        <end position="214"/>
    </location>
</feature>
<evidence type="ECO:0000256" key="7">
    <source>
        <dbReference type="ARBA" id="ARBA00073216"/>
    </source>
</evidence>
<dbReference type="SUPFAM" id="SSF47459">
    <property type="entry name" value="HLH, helix-loop-helix DNA-binding domain"/>
    <property type="match status" value="1"/>
</dbReference>
<keyword evidence="5" id="KW-0804">Transcription</keyword>
<dbReference type="GO" id="GO:0005634">
    <property type="term" value="C:nucleus"/>
    <property type="evidence" value="ECO:0007669"/>
    <property type="project" value="UniProtKB-SubCell"/>
</dbReference>
<evidence type="ECO:0000256" key="3">
    <source>
        <dbReference type="ARBA" id="ARBA00023015"/>
    </source>
</evidence>
<dbReference type="SMART" id="SM00353">
    <property type="entry name" value="HLH"/>
    <property type="match status" value="1"/>
</dbReference>
<dbReference type="InterPro" id="IPR050933">
    <property type="entry name" value="Circadian_TF"/>
</dbReference>
<keyword evidence="6" id="KW-0539">Nucleus</keyword>
<evidence type="ECO:0000256" key="6">
    <source>
        <dbReference type="ARBA" id="ARBA00023242"/>
    </source>
</evidence>
<dbReference type="PANTHER" id="PTHR23042">
    <property type="entry name" value="CIRCADIAN PROTEIN CLOCK/ARNT/BMAL/PAS"/>
    <property type="match status" value="1"/>
</dbReference>
<protein>
    <recommendedName>
        <fullName evidence="7">Aryl hydrocarbon receptor nuclear translocator homolog</fullName>
    </recommendedName>
</protein>
<dbReference type="CDD" id="cd18947">
    <property type="entry name" value="bHLH-PAS_ARNT"/>
    <property type="match status" value="1"/>
</dbReference>
<dbReference type="PRINTS" id="PR00785">
    <property type="entry name" value="NCTRNSLOCATR"/>
</dbReference>
<dbReference type="GO" id="GO:0005737">
    <property type="term" value="C:cytoplasm"/>
    <property type="evidence" value="ECO:0007669"/>
    <property type="project" value="InterPro"/>
</dbReference>
<keyword evidence="4" id="KW-0238">DNA-binding</keyword>
<keyword evidence="12" id="KW-1185">Reference proteome</keyword>
<dbReference type="EMBL" id="JAKKPZ010000027">
    <property type="protein sequence ID" value="KAI1710201.1"/>
    <property type="molecule type" value="Genomic_DNA"/>
</dbReference>
<proteinExistence type="predicted"/>
<dbReference type="InterPro" id="IPR036638">
    <property type="entry name" value="HLH_DNA-bd_sf"/>
</dbReference>
<evidence type="ECO:0000256" key="1">
    <source>
        <dbReference type="ARBA" id="ARBA00004123"/>
    </source>
</evidence>
<reference evidence="11" key="1">
    <citation type="submission" date="2022-01" db="EMBL/GenBank/DDBJ databases">
        <title>Genome Sequence Resource for Two Populations of Ditylenchus destructor, the Migratory Endoparasitic Phytonematode.</title>
        <authorList>
            <person name="Zhang H."/>
            <person name="Lin R."/>
            <person name="Xie B."/>
        </authorList>
    </citation>
    <scope>NUCLEOTIDE SEQUENCE</scope>
    <source>
        <strain evidence="11">BazhouSP</strain>
    </source>
</reference>
<dbReference type="InterPro" id="IPR013767">
    <property type="entry name" value="PAS_fold"/>
</dbReference>
<dbReference type="GO" id="GO:0045944">
    <property type="term" value="P:positive regulation of transcription by RNA polymerase II"/>
    <property type="evidence" value="ECO:0007669"/>
    <property type="project" value="UniProtKB-ARBA"/>
</dbReference>
<evidence type="ECO:0000313" key="11">
    <source>
        <dbReference type="EMBL" id="KAI1710201.1"/>
    </source>
</evidence>
<gene>
    <name evidence="11" type="ORF">DdX_10878</name>
</gene>
<dbReference type="GO" id="GO:0005667">
    <property type="term" value="C:transcription regulator complex"/>
    <property type="evidence" value="ECO:0007669"/>
    <property type="project" value="InterPro"/>
</dbReference>
<dbReference type="FunFam" id="4.10.280.10:FF:000011">
    <property type="entry name" value="Aryl hydrocarbon receptor nuclear translocator 2"/>
    <property type="match status" value="1"/>
</dbReference>
<dbReference type="Pfam" id="PF00010">
    <property type="entry name" value="HLH"/>
    <property type="match status" value="1"/>
</dbReference>
<comment type="caution">
    <text evidence="11">The sequence shown here is derived from an EMBL/GenBank/DDBJ whole genome shotgun (WGS) entry which is preliminary data.</text>
</comment>
<evidence type="ECO:0000256" key="2">
    <source>
        <dbReference type="ARBA" id="ARBA00022737"/>
    </source>
</evidence>
<dbReference type="Pfam" id="PF00989">
    <property type="entry name" value="PAS"/>
    <property type="match status" value="1"/>
</dbReference>
<dbReference type="GO" id="GO:0046983">
    <property type="term" value="F:protein dimerization activity"/>
    <property type="evidence" value="ECO:0007669"/>
    <property type="project" value="InterPro"/>
</dbReference>
<evidence type="ECO:0000256" key="8">
    <source>
        <dbReference type="SAM" id="MobiDB-lite"/>
    </source>
</evidence>
<dbReference type="SMART" id="SM00091">
    <property type="entry name" value="PAS"/>
    <property type="match status" value="2"/>
</dbReference>
<keyword evidence="3" id="KW-0805">Transcription regulation</keyword>
<dbReference type="PROSITE" id="PS50112">
    <property type="entry name" value="PAS"/>
    <property type="match status" value="2"/>
</dbReference>
<dbReference type="Pfam" id="PF14598">
    <property type="entry name" value="PAS_11"/>
    <property type="match status" value="1"/>
</dbReference>
<evidence type="ECO:0000256" key="5">
    <source>
        <dbReference type="ARBA" id="ARBA00023163"/>
    </source>
</evidence>
<dbReference type="InterPro" id="IPR001067">
    <property type="entry name" value="Nuc_translocat"/>
</dbReference>
<feature type="domain" description="BHLH" evidence="10">
    <location>
        <begin position="61"/>
        <end position="114"/>
    </location>
</feature>